<dbReference type="InterPro" id="IPR016440">
    <property type="entry name" value="Rubredoxin-O_OxRdtase"/>
</dbReference>
<gene>
    <name evidence="3" type="ORF">FYJ58_06490</name>
</gene>
<comment type="caution">
    <text evidence="3">The sequence shown here is derived from an EMBL/GenBank/DDBJ whole genome shotgun (WGS) entry which is preliminary data.</text>
</comment>
<dbReference type="InterPro" id="IPR008254">
    <property type="entry name" value="Flavodoxin/NO_synth"/>
</dbReference>
<dbReference type="PROSITE" id="PS50902">
    <property type="entry name" value="FLAVODOXIN_LIKE"/>
    <property type="match status" value="1"/>
</dbReference>
<dbReference type="Pfam" id="PF00258">
    <property type="entry name" value="Flavodoxin_1"/>
    <property type="match status" value="1"/>
</dbReference>
<proteinExistence type="inferred from homology"/>
<accession>A0A6L5XXE0</accession>
<dbReference type="GO" id="GO:0046872">
    <property type="term" value="F:metal ion binding"/>
    <property type="evidence" value="ECO:0007669"/>
    <property type="project" value="InterPro"/>
</dbReference>
<dbReference type="GO" id="GO:0016651">
    <property type="term" value="F:oxidoreductase activity, acting on NAD(P)H"/>
    <property type="evidence" value="ECO:0007669"/>
    <property type="project" value="UniProtKB-ARBA"/>
</dbReference>
<dbReference type="GO" id="GO:0010181">
    <property type="term" value="F:FMN binding"/>
    <property type="evidence" value="ECO:0007669"/>
    <property type="project" value="InterPro"/>
</dbReference>
<dbReference type="RefSeq" id="WP_154518924.1">
    <property type="nucleotide sequence ID" value="NZ_VUMT01000007.1"/>
</dbReference>
<dbReference type="SMART" id="SM00849">
    <property type="entry name" value="Lactamase_B"/>
    <property type="match status" value="1"/>
</dbReference>
<organism evidence="3 4">
    <name type="scientific">Velocimicrobium porci</name>
    <dbReference type="NCBI Taxonomy" id="2606634"/>
    <lineage>
        <taxon>Bacteria</taxon>
        <taxon>Bacillati</taxon>
        <taxon>Bacillota</taxon>
        <taxon>Clostridia</taxon>
        <taxon>Lachnospirales</taxon>
        <taxon>Lachnospiraceae</taxon>
        <taxon>Velocimicrobium</taxon>
    </lineage>
</organism>
<sequence length="393" mass="44274">MKAIQVKENIYWVGAIDWSVRNFHGYTTNRGATYNAYLILDEKVTLIDTVKEPFKEELLERISDIIDPEKIDYVVSNHVEMDHSGSIPRIMEVCKNAEIVTSYPSGLKGLTAHYGNSYRYKPVKAGESLSIGKRTLSFVPTPMLHWPDNMVTYCPEEKLLFSNDAFGQHYASSERFDDESPQSVVMEEAKKYYANIIMLYGKQVQGAMQVVNTLDIDMIAPSHGIIWRSHVKDILSAYQTWSNNNPETGAVVVFDSMWHSTEMIAKTIAEAFTEKGISVKFFDLKEIHMSDIVPYILTSKYIAVGSPTLNNGMLPTVAAFLCYLKGLSPKNRKAFAFGSYGWGGQSIGQVEAELKACGFDLCLDAIKIPYIPSKEQLNEIHDKIIRLDSETEN</sequence>
<dbReference type="InterPro" id="IPR029039">
    <property type="entry name" value="Flavoprotein-like_sf"/>
</dbReference>
<dbReference type="GO" id="GO:0009055">
    <property type="term" value="F:electron transfer activity"/>
    <property type="evidence" value="ECO:0007669"/>
    <property type="project" value="InterPro"/>
</dbReference>
<dbReference type="Gene3D" id="3.60.15.10">
    <property type="entry name" value="Ribonuclease Z/Hydroxyacylglutathione hydrolase-like"/>
    <property type="match status" value="1"/>
</dbReference>
<dbReference type="AlphaFoldDB" id="A0A6L5XXE0"/>
<reference evidence="3 4" key="1">
    <citation type="submission" date="2019-08" db="EMBL/GenBank/DDBJ databases">
        <title>In-depth cultivation of the pig gut microbiome towards novel bacterial diversity and tailored functional studies.</title>
        <authorList>
            <person name="Wylensek D."/>
            <person name="Hitch T.C.A."/>
            <person name="Clavel T."/>
        </authorList>
    </citation>
    <scope>NUCLEOTIDE SEQUENCE [LARGE SCALE GENOMIC DNA]</scope>
    <source>
        <strain evidence="3 4">WCA-693-APC-MOT-I</strain>
    </source>
</reference>
<feature type="domain" description="Flavodoxin-like" evidence="2">
    <location>
        <begin position="250"/>
        <end position="393"/>
    </location>
</feature>
<dbReference type="SUPFAM" id="SSF56281">
    <property type="entry name" value="Metallo-hydrolase/oxidoreductase"/>
    <property type="match status" value="1"/>
</dbReference>
<protein>
    <submittedName>
        <fullName evidence="3">FprA family A-type flavoprotein</fullName>
    </submittedName>
</protein>
<evidence type="ECO:0000256" key="1">
    <source>
        <dbReference type="ARBA" id="ARBA00007121"/>
    </source>
</evidence>
<dbReference type="EMBL" id="VUMT01000007">
    <property type="protein sequence ID" value="MSS63526.1"/>
    <property type="molecule type" value="Genomic_DNA"/>
</dbReference>
<dbReference type="InterPro" id="IPR036866">
    <property type="entry name" value="RibonucZ/Hydroxyglut_hydro"/>
</dbReference>
<dbReference type="PANTHER" id="PTHR43717">
    <property type="entry name" value="ANAEROBIC NITRIC OXIDE REDUCTASE FLAVORUBREDOXIN"/>
    <property type="match status" value="1"/>
</dbReference>
<comment type="similarity">
    <text evidence="1">In the N-terminal section; belongs to the zinc metallo-hydrolase group 3 family.</text>
</comment>
<dbReference type="InterPro" id="IPR045761">
    <property type="entry name" value="ODP_dom"/>
</dbReference>
<dbReference type="CDD" id="cd07709">
    <property type="entry name" value="flavodiiron_proteins_MBL-fold"/>
    <property type="match status" value="1"/>
</dbReference>
<evidence type="ECO:0000313" key="4">
    <source>
        <dbReference type="Proteomes" id="UP000482209"/>
    </source>
</evidence>
<evidence type="ECO:0000313" key="3">
    <source>
        <dbReference type="EMBL" id="MSS63526.1"/>
    </source>
</evidence>
<dbReference type="Pfam" id="PF19583">
    <property type="entry name" value="ODP"/>
    <property type="match status" value="1"/>
</dbReference>
<keyword evidence="4" id="KW-1185">Reference proteome</keyword>
<dbReference type="Proteomes" id="UP000482209">
    <property type="component" value="Unassembled WGS sequence"/>
</dbReference>
<dbReference type="PANTHER" id="PTHR43717:SF1">
    <property type="entry name" value="ANAEROBIC NITRIC OXIDE REDUCTASE FLAVORUBREDOXIN"/>
    <property type="match status" value="1"/>
</dbReference>
<name>A0A6L5XXE0_9FIRM</name>
<evidence type="ECO:0000259" key="2">
    <source>
        <dbReference type="PROSITE" id="PS50902"/>
    </source>
</evidence>
<dbReference type="Gene3D" id="3.40.50.360">
    <property type="match status" value="1"/>
</dbReference>
<dbReference type="InterPro" id="IPR001279">
    <property type="entry name" value="Metallo-B-lactamas"/>
</dbReference>
<dbReference type="PIRSF" id="PIRSF005243">
    <property type="entry name" value="ROO"/>
    <property type="match status" value="1"/>
</dbReference>
<dbReference type="SUPFAM" id="SSF52218">
    <property type="entry name" value="Flavoproteins"/>
    <property type="match status" value="1"/>
</dbReference>